<comment type="caution">
    <text evidence="1">The sequence shown here is derived from an EMBL/GenBank/DDBJ whole genome shotgun (WGS) entry which is preliminary data.</text>
</comment>
<sequence>MEAACAGAKSSSKYREGDIIGILPSFDINERNPYIDIAIPTGIDVYRNVIVANAAAVVAVGGGGGTLCEIANAWALHRLVLAYSNCGGWAAKVAGAPLDARVRYPEIEDDKIYAVGSPAEALELINAKVELYTHYHKGIVFFKG</sequence>
<proteinExistence type="predicted"/>
<name>A0A645JK70_9ZZZZ</name>
<dbReference type="InterPro" id="IPR041164">
    <property type="entry name" value="LDcluster4"/>
</dbReference>
<evidence type="ECO:0000313" key="1">
    <source>
        <dbReference type="EMBL" id="MPN64068.1"/>
    </source>
</evidence>
<dbReference type="AlphaFoldDB" id="A0A645JK70"/>
<dbReference type="EMBL" id="VSSQ01144446">
    <property type="protein sequence ID" value="MPN64068.1"/>
    <property type="molecule type" value="Genomic_DNA"/>
</dbReference>
<dbReference type="Gene3D" id="3.40.50.450">
    <property type="match status" value="1"/>
</dbReference>
<dbReference type="Pfam" id="PF18306">
    <property type="entry name" value="LDcluster4"/>
    <property type="match status" value="1"/>
</dbReference>
<organism evidence="1">
    <name type="scientific">bioreactor metagenome</name>
    <dbReference type="NCBI Taxonomy" id="1076179"/>
    <lineage>
        <taxon>unclassified sequences</taxon>
        <taxon>metagenomes</taxon>
        <taxon>ecological metagenomes</taxon>
    </lineage>
</organism>
<reference evidence="1" key="1">
    <citation type="submission" date="2019-08" db="EMBL/GenBank/DDBJ databases">
        <authorList>
            <person name="Kucharzyk K."/>
            <person name="Murdoch R.W."/>
            <person name="Higgins S."/>
            <person name="Loffler F."/>
        </authorList>
    </citation>
    <scope>NUCLEOTIDE SEQUENCE</scope>
</reference>
<accession>A0A645JK70</accession>
<gene>
    <name evidence="1" type="ORF">SDC9_211839</name>
</gene>
<dbReference type="SUPFAM" id="SSF102405">
    <property type="entry name" value="MCP/YpsA-like"/>
    <property type="match status" value="1"/>
</dbReference>
<protein>
    <submittedName>
        <fullName evidence="1">Uncharacterized protein</fullName>
    </submittedName>
</protein>